<dbReference type="Proteomes" id="UP000030755">
    <property type="component" value="Unassembled WGS sequence"/>
</dbReference>
<feature type="domain" description="PpiC" evidence="7">
    <location>
        <begin position="47"/>
        <end position="135"/>
    </location>
</feature>
<dbReference type="GO" id="GO:0180010">
    <property type="term" value="P:co-transcriptional mRNA 3'-end processing, cleavage and polyadenylation pathway"/>
    <property type="evidence" value="ECO:0007669"/>
    <property type="project" value="EnsemblFungi"/>
</dbReference>
<evidence type="ECO:0000259" key="6">
    <source>
        <dbReference type="PROSITE" id="PS50020"/>
    </source>
</evidence>
<accession>A0A075AXZ4</accession>
<dbReference type="GO" id="GO:2000749">
    <property type="term" value="P:positive regulation of rDNA heterochromatin formation"/>
    <property type="evidence" value="ECO:0007669"/>
    <property type="project" value="EnsemblFungi"/>
</dbReference>
<dbReference type="Gene3D" id="3.10.50.40">
    <property type="match status" value="1"/>
</dbReference>
<dbReference type="GO" id="GO:0000993">
    <property type="term" value="F:RNA polymerase II complex binding"/>
    <property type="evidence" value="ECO:0007669"/>
    <property type="project" value="EnsemblFungi"/>
</dbReference>
<dbReference type="AlphaFoldDB" id="A0A075AXZ4"/>
<keyword evidence="9" id="KW-1185">Reference proteome</keyword>
<dbReference type="SUPFAM" id="SSF51045">
    <property type="entry name" value="WW domain"/>
    <property type="match status" value="1"/>
</dbReference>
<dbReference type="InterPro" id="IPR051370">
    <property type="entry name" value="PPIase_Pin1"/>
</dbReference>
<dbReference type="SMART" id="SM00456">
    <property type="entry name" value="WW"/>
    <property type="match status" value="1"/>
</dbReference>
<proteinExistence type="predicted"/>
<evidence type="ECO:0000259" key="7">
    <source>
        <dbReference type="PROSITE" id="PS50198"/>
    </source>
</evidence>
<dbReference type="GO" id="GO:0006369">
    <property type="term" value="P:termination of RNA polymerase II transcription"/>
    <property type="evidence" value="ECO:0007669"/>
    <property type="project" value="EnsemblFungi"/>
</dbReference>
<evidence type="ECO:0000256" key="4">
    <source>
        <dbReference type="PROSITE-ProRule" id="PRU00278"/>
    </source>
</evidence>
<dbReference type="GO" id="GO:0045899">
    <property type="term" value="P:positive regulation of RNA polymerase II transcription preinitiation complex assembly"/>
    <property type="evidence" value="ECO:0007669"/>
    <property type="project" value="EnsemblFungi"/>
</dbReference>
<dbReference type="GO" id="GO:0003755">
    <property type="term" value="F:peptidyl-prolyl cis-trans isomerase activity"/>
    <property type="evidence" value="ECO:0007669"/>
    <property type="project" value="UniProtKB-UniRule"/>
</dbReference>
<dbReference type="GO" id="GO:0005829">
    <property type="term" value="C:cytosol"/>
    <property type="evidence" value="ECO:0007669"/>
    <property type="project" value="TreeGrafter"/>
</dbReference>
<name>A0A075AXZ4_ROZAC</name>
<dbReference type="PROSITE" id="PS50198">
    <property type="entry name" value="PPIC_PPIASE_2"/>
    <property type="match status" value="1"/>
</dbReference>
<protein>
    <recommendedName>
        <fullName evidence="5">Peptidyl-prolyl cis-trans isomerase</fullName>
        <ecNumber evidence="5">5.2.1.8</ecNumber>
    </recommendedName>
</protein>
<dbReference type="InterPro" id="IPR036020">
    <property type="entry name" value="WW_dom_sf"/>
</dbReference>
<dbReference type="PANTHER" id="PTHR10657:SF4">
    <property type="entry name" value="PEPTIDYL-PROLYL CIS-TRANS ISOMERASE-RELATED"/>
    <property type="match status" value="1"/>
</dbReference>
<sequence length="135" mass="15251">MSGETLPPNWEIRYSKSRNNKPYYFNKLTNQSVWEHPSTIEPTSPTIDQVRVAHILAKITRSKEEAYQKINEYLQMIKENKVSFSSLASTESDCSSAKNGGDLGNFGRGQMQIRFALQIGELSGPIETGMYQLNS</sequence>
<dbReference type="OMA" id="RTNDMAS"/>
<dbReference type="OrthoDB" id="2530521at2759"/>
<dbReference type="Pfam" id="PF00639">
    <property type="entry name" value="Rotamase"/>
    <property type="match status" value="1"/>
</dbReference>
<dbReference type="PANTHER" id="PTHR10657">
    <property type="entry name" value="PEPTIDYL-PROLYL CIS-TRANS ISOMERASE"/>
    <property type="match status" value="1"/>
</dbReference>
<evidence type="ECO:0000256" key="5">
    <source>
        <dbReference type="RuleBase" id="RU363014"/>
    </source>
</evidence>
<dbReference type="PROSITE" id="PS01096">
    <property type="entry name" value="PPIC_PPIASE_1"/>
    <property type="match status" value="1"/>
</dbReference>
<dbReference type="EMBL" id="KE560869">
    <property type="protein sequence ID" value="EPZ35107.1"/>
    <property type="molecule type" value="Genomic_DNA"/>
</dbReference>
<dbReference type="GO" id="GO:0140463">
    <property type="term" value="F:chromatin-protein adaptor activity"/>
    <property type="evidence" value="ECO:0007669"/>
    <property type="project" value="EnsemblFungi"/>
</dbReference>
<dbReference type="HOGENOM" id="CLU_090028_0_1_1"/>
<dbReference type="GO" id="GO:0005634">
    <property type="term" value="C:nucleus"/>
    <property type="evidence" value="ECO:0007669"/>
    <property type="project" value="EnsemblFungi"/>
</dbReference>
<evidence type="ECO:0000256" key="2">
    <source>
        <dbReference type="ARBA" id="ARBA00023110"/>
    </source>
</evidence>
<gene>
    <name evidence="8" type="ORF">O9G_005634</name>
</gene>
<dbReference type="Pfam" id="PF00397">
    <property type="entry name" value="WW"/>
    <property type="match status" value="1"/>
</dbReference>
<evidence type="ECO:0000256" key="1">
    <source>
        <dbReference type="ARBA" id="ARBA00000971"/>
    </source>
</evidence>
<dbReference type="InterPro" id="IPR000297">
    <property type="entry name" value="PPIase_PpiC"/>
</dbReference>
<dbReference type="SUPFAM" id="SSF54534">
    <property type="entry name" value="FKBP-like"/>
    <property type="match status" value="1"/>
</dbReference>
<dbReference type="InterPro" id="IPR001202">
    <property type="entry name" value="WW_dom"/>
</dbReference>
<dbReference type="GO" id="GO:2000059">
    <property type="term" value="P:negative regulation of ubiquitin-dependent protein catabolic process"/>
    <property type="evidence" value="ECO:0007669"/>
    <property type="project" value="EnsemblFungi"/>
</dbReference>
<keyword evidence="2 4" id="KW-0697">Rotamase</keyword>
<dbReference type="GO" id="GO:0000122">
    <property type="term" value="P:negative regulation of transcription by RNA polymerase II"/>
    <property type="evidence" value="ECO:0007669"/>
    <property type="project" value="EnsemblFungi"/>
</dbReference>
<keyword evidence="3 4" id="KW-0413">Isomerase</keyword>
<dbReference type="STRING" id="988480.A0A075AXZ4"/>
<evidence type="ECO:0000313" key="8">
    <source>
        <dbReference type="EMBL" id="EPZ35107.1"/>
    </source>
</evidence>
<reference evidence="8 9" key="1">
    <citation type="journal article" date="2013" name="Curr. Biol.">
        <title>Shared signatures of parasitism and phylogenomics unite Cryptomycota and microsporidia.</title>
        <authorList>
            <person name="James T.Y."/>
            <person name="Pelin A."/>
            <person name="Bonen L."/>
            <person name="Ahrendt S."/>
            <person name="Sain D."/>
            <person name="Corradi N."/>
            <person name="Stajich J.E."/>
        </authorList>
    </citation>
    <scope>NUCLEOTIDE SEQUENCE [LARGE SCALE GENOMIC DNA]</scope>
    <source>
        <strain evidence="8 9">CSF55</strain>
    </source>
</reference>
<dbReference type="CDD" id="cd00201">
    <property type="entry name" value="WW"/>
    <property type="match status" value="1"/>
</dbReference>
<dbReference type="InterPro" id="IPR046357">
    <property type="entry name" value="PPIase_dom_sf"/>
</dbReference>
<dbReference type="Gene3D" id="2.20.70.10">
    <property type="match status" value="1"/>
</dbReference>
<dbReference type="InterPro" id="IPR023058">
    <property type="entry name" value="PPIase_PpiC_CS"/>
</dbReference>
<comment type="catalytic activity">
    <reaction evidence="1 5">
        <text>[protein]-peptidylproline (omega=180) = [protein]-peptidylproline (omega=0)</text>
        <dbReference type="Rhea" id="RHEA:16237"/>
        <dbReference type="Rhea" id="RHEA-COMP:10747"/>
        <dbReference type="Rhea" id="RHEA-COMP:10748"/>
        <dbReference type="ChEBI" id="CHEBI:83833"/>
        <dbReference type="ChEBI" id="CHEBI:83834"/>
        <dbReference type="EC" id="5.2.1.8"/>
    </reaction>
</comment>
<feature type="domain" description="WW" evidence="6">
    <location>
        <begin position="4"/>
        <end position="39"/>
    </location>
</feature>
<organism evidence="8 9">
    <name type="scientific">Rozella allomycis (strain CSF55)</name>
    <dbReference type="NCBI Taxonomy" id="988480"/>
    <lineage>
        <taxon>Eukaryota</taxon>
        <taxon>Fungi</taxon>
        <taxon>Fungi incertae sedis</taxon>
        <taxon>Cryptomycota</taxon>
        <taxon>Cryptomycota incertae sedis</taxon>
        <taxon>Rozella</taxon>
    </lineage>
</organism>
<evidence type="ECO:0000256" key="3">
    <source>
        <dbReference type="ARBA" id="ARBA00023235"/>
    </source>
</evidence>
<dbReference type="EC" id="5.2.1.8" evidence="5"/>
<dbReference type="PROSITE" id="PS50020">
    <property type="entry name" value="WW_DOMAIN_2"/>
    <property type="match status" value="1"/>
</dbReference>
<evidence type="ECO:0000313" key="9">
    <source>
        <dbReference type="Proteomes" id="UP000030755"/>
    </source>
</evidence>